<dbReference type="Gene3D" id="1.20.5.4770">
    <property type="match status" value="1"/>
</dbReference>
<evidence type="ECO:0000256" key="5">
    <source>
        <dbReference type="PROSITE-ProRule" id="PRU00449"/>
    </source>
</evidence>
<organism evidence="8 9">
    <name type="scientific">Salix purpurea</name>
    <name type="common">Purple osier willow</name>
    <dbReference type="NCBI Taxonomy" id="77065"/>
    <lineage>
        <taxon>Eukaryota</taxon>
        <taxon>Viridiplantae</taxon>
        <taxon>Streptophyta</taxon>
        <taxon>Embryophyta</taxon>
        <taxon>Tracheophyta</taxon>
        <taxon>Spermatophyta</taxon>
        <taxon>Magnoliopsida</taxon>
        <taxon>eudicotyledons</taxon>
        <taxon>Gunneridae</taxon>
        <taxon>Pentapetalae</taxon>
        <taxon>rosids</taxon>
        <taxon>fabids</taxon>
        <taxon>Malpighiales</taxon>
        <taxon>Salicaceae</taxon>
        <taxon>Saliceae</taxon>
        <taxon>Salix</taxon>
    </lineage>
</organism>
<evidence type="ECO:0000259" key="7">
    <source>
        <dbReference type="PROSITE" id="PS51039"/>
    </source>
</evidence>
<dbReference type="InterPro" id="IPR050652">
    <property type="entry name" value="AN1_A20_ZnFinger"/>
</dbReference>
<dbReference type="PROSITE" id="PS51039">
    <property type="entry name" value="ZF_AN1"/>
    <property type="match status" value="1"/>
</dbReference>
<dbReference type="SMART" id="SM00154">
    <property type="entry name" value="ZnF_AN1"/>
    <property type="match status" value="1"/>
</dbReference>
<feature type="domain" description="A20-type" evidence="6">
    <location>
        <begin position="6"/>
        <end position="40"/>
    </location>
</feature>
<sequence length="149" mass="16134">MDSQSNLTPPLCANGCGFFGSPERKNLCSKCYEDSAGEEESTIAQTANKLSQLAISTPSAANHESPAVLTDEKTSSSAAAAAAAKIKRCECCNKKVGLLGFKCRCEKTFCGVHRYAKEHSCTFDFKSLDRHIVAKQNPLVVSDKLRNRI</sequence>
<evidence type="ECO:0000256" key="1">
    <source>
        <dbReference type="ARBA" id="ARBA00003732"/>
    </source>
</evidence>
<keyword evidence="9" id="KW-1185">Reference proteome</keyword>
<proteinExistence type="predicted"/>
<keyword evidence="4" id="KW-0862">Zinc</keyword>
<dbReference type="Pfam" id="PF01428">
    <property type="entry name" value="zf-AN1"/>
    <property type="match status" value="1"/>
</dbReference>
<reference evidence="8" key="1">
    <citation type="submission" date="2022-11" db="EMBL/GenBank/DDBJ databases">
        <authorList>
            <person name="Hyden B.L."/>
            <person name="Feng K."/>
            <person name="Yates T."/>
            <person name="Jawdy S."/>
            <person name="Smart L.B."/>
            <person name="Muchero W."/>
        </authorList>
    </citation>
    <scope>NUCLEOTIDE SEQUENCE</scope>
    <source>
        <tissue evidence="8">Shoot tip</tissue>
    </source>
</reference>
<dbReference type="AlphaFoldDB" id="A0A9Q0ZV60"/>
<evidence type="ECO:0000256" key="3">
    <source>
        <dbReference type="ARBA" id="ARBA00022771"/>
    </source>
</evidence>
<dbReference type="SUPFAM" id="SSF118310">
    <property type="entry name" value="AN1-like Zinc finger"/>
    <property type="match status" value="1"/>
</dbReference>
<evidence type="ECO:0000256" key="2">
    <source>
        <dbReference type="ARBA" id="ARBA00022723"/>
    </source>
</evidence>
<dbReference type="InterPro" id="IPR002653">
    <property type="entry name" value="Znf_A20"/>
</dbReference>
<dbReference type="Gene3D" id="4.10.1110.10">
    <property type="entry name" value="AN1-like Zinc finger"/>
    <property type="match status" value="1"/>
</dbReference>
<dbReference type="GO" id="GO:0008270">
    <property type="term" value="F:zinc ion binding"/>
    <property type="evidence" value="ECO:0007669"/>
    <property type="project" value="UniProtKB-KW"/>
</dbReference>
<evidence type="ECO:0000259" key="6">
    <source>
        <dbReference type="PROSITE" id="PS51036"/>
    </source>
</evidence>
<accession>A0A9Q0ZV60</accession>
<keyword evidence="3 5" id="KW-0863">Zinc-finger</keyword>
<dbReference type="Proteomes" id="UP001151532">
    <property type="component" value="Chromosome 12"/>
</dbReference>
<evidence type="ECO:0000313" key="8">
    <source>
        <dbReference type="EMBL" id="KAJ6748093.1"/>
    </source>
</evidence>
<dbReference type="SUPFAM" id="SSF57716">
    <property type="entry name" value="Glucocorticoid receptor-like (DNA-binding domain)"/>
    <property type="match status" value="1"/>
</dbReference>
<feature type="domain" description="AN1-type" evidence="7">
    <location>
        <begin position="83"/>
        <end position="129"/>
    </location>
</feature>
<evidence type="ECO:0000313" key="9">
    <source>
        <dbReference type="Proteomes" id="UP001151532"/>
    </source>
</evidence>
<comment type="caution">
    <text evidence="8">The sequence shown here is derived from an EMBL/GenBank/DDBJ whole genome shotgun (WGS) entry which is preliminary data.</text>
</comment>
<dbReference type="PANTHER" id="PTHR10634:SF124">
    <property type="entry name" value="ZINC FINGER A20 AND AN1 DOMAIN-CONTAINING STRESS-ASSOCIATED PROTEIN 8-RELATED"/>
    <property type="match status" value="1"/>
</dbReference>
<dbReference type="PANTHER" id="PTHR10634">
    <property type="entry name" value="AN1-TYPE ZINC FINGER PROTEIN"/>
    <property type="match status" value="1"/>
</dbReference>
<gene>
    <name evidence="8" type="ORF">OIU79_029253</name>
</gene>
<evidence type="ECO:0000256" key="4">
    <source>
        <dbReference type="ARBA" id="ARBA00022833"/>
    </source>
</evidence>
<protein>
    <submittedName>
        <fullName evidence="8">AN1-TYPE ZINC FINGER PROTEIN</fullName>
    </submittedName>
</protein>
<dbReference type="OrthoDB" id="428577at2759"/>
<dbReference type="GO" id="GO:0003677">
    <property type="term" value="F:DNA binding"/>
    <property type="evidence" value="ECO:0007669"/>
    <property type="project" value="InterPro"/>
</dbReference>
<comment type="function">
    <text evidence="1">May be involved in environmental stress response.</text>
</comment>
<dbReference type="SMART" id="SM00259">
    <property type="entry name" value="ZnF_A20"/>
    <property type="match status" value="1"/>
</dbReference>
<dbReference type="InterPro" id="IPR035896">
    <property type="entry name" value="AN1-like_Znf"/>
</dbReference>
<keyword evidence="2" id="KW-0479">Metal-binding</keyword>
<dbReference type="EMBL" id="JAPFFK010000008">
    <property type="protein sequence ID" value="KAJ6748093.1"/>
    <property type="molecule type" value="Genomic_DNA"/>
</dbReference>
<dbReference type="Pfam" id="PF01754">
    <property type="entry name" value="zf-A20"/>
    <property type="match status" value="1"/>
</dbReference>
<name>A0A9Q0ZV60_SALPP</name>
<dbReference type="FunFam" id="4.10.1110.10:FF:000001">
    <property type="entry name" value="Zinc finger AN1-type containing 6"/>
    <property type="match status" value="1"/>
</dbReference>
<reference evidence="8" key="2">
    <citation type="journal article" date="2023" name="Int. J. Mol. Sci.">
        <title>De Novo Assembly and Annotation of 11 Diverse Shrub Willow (Salix) Genomes Reveals Novel Gene Organization in Sex-Linked Regions.</title>
        <authorList>
            <person name="Hyden B."/>
            <person name="Feng K."/>
            <person name="Yates T.B."/>
            <person name="Jawdy S."/>
            <person name="Cereghino C."/>
            <person name="Smart L.B."/>
            <person name="Muchero W."/>
        </authorList>
    </citation>
    <scope>NUCLEOTIDE SEQUENCE</scope>
    <source>
        <tissue evidence="8">Shoot tip</tissue>
    </source>
</reference>
<dbReference type="InterPro" id="IPR000058">
    <property type="entry name" value="Znf_AN1"/>
</dbReference>
<dbReference type="PROSITE" id="PS51036">
    <property type="entry name" value="ZF_A20"/>
    <property type="match status" value="1"/>
</dbReference>